<organism evidence="2 3">
    <name type="scientific">Petrolisthes cinctipes</name>
    <name type="common">Flat porcelain crab</name>
    <dbReference type="NCBI Taxonomy" id="88211"/>
    <lineage>
        <taxon>Eukaryota</taxon>
        <taxon>Metazoa</taxon>
        <taxon>Ecdysozoa</taxon>
        <taxon>Arthropoda</taxon>
        <taxon>Crustacea</taxon>
        <taxon>Multicrustacea</taxon>
        <taxon>Malacostraca</taxon>
        <taxon>Eumalacostraca</taxon>
        <taxon>Eucarida</taxon>
        <taxon>Decapoda</taxon>
        <taxon>Pleocyemata</taxon>
        <taxon>Anomura</taxon>
        <taxon>Galatheoidea</taxon>
        <taxon>Porcellanidae</taxon>
        <taxon>Petrolisthes</taxon>
    </lineage>
</organism>
<reference evidence="2" key="1">
    <citation type="submission" date="2023-10" db="EMBL/GenBank/DDBJ databases">
        <title>Genome assemblies of two species of porcelain crab, Petrolisthes cinctipes and Petrolisthes manimaculis (Anomura: Porcellanidae).</title>
        <authorList>
            <person name="Angst P."/>
        </authorList>
    </citation>
    <scope>NUCLEOTIDE SEQUENCE</scope>
    <source>
        <strain evidence="2">PB745_01</strain>
        <tissue evidence="2">Gill</tissue>
    </source>
</reference>
<feature type="compositionally biased region" description="Basic residues" evidence="1">
    <location>
        <begin position="51"/>
        <end position="67"/>
    </location>
</feature>
<feature type="compositionally biased region" description="Basic and acidic residues" evidence="1">
    <location>
        <begin position="1"/>
        <end position="15"/>
    </location>
</feature>
<feature type="region of interest" description="Disordered" evidence="1">
    <location>
        <begin position="1"/>
        <end position="29"/>
    </location>
</feature>
<name>A0AAE1EJC6_PETCI</name>
<protein>
    <submittedName>
        <fullName evidence="2">Uncharacterized protein</fullName>
    </submittedName>
</protein>
<keyword evidence="3" id="KW-1185">Reference proteome</keyword>
<proteinExistence type="predicted"/>
<evidence type="ECO:0000313" key="2">
    <source>
        <dbReference type="EMBL" id="KAK3851456.1"/>
    </source>
</evidence>
<gene>
    <name evidence="2" type="ORF">Pcinc_041891</name>
</gene>
<dbReference type="Proteomes" id="UP001286313">
    <property type="component" value="Unassembled WGS sequence"/>
</dbReference>
<evidence type="ECO:0000256" key="1">
    <source>
        <dbReference type="SAM" id="MobiDB-lite"/>
    </source>
</evidence>
<comment type="caution">
    <text evidence="2">The sequence shown here is derived from an EMBL/GenBank/DDBJ whole genome shotgun (WGS) entry which is preliminary data.</text>
</comment>
<evidence type="ECO:0000313" key="3">
    <source>
        <dbReference type="Proteomes" id="UP001286313"/>
    </source>
</evidence>
<dbReference type="AlphaFoldDB" id="A0AAE1EJC6"/>
<dbReference type="EMBL" id="JAWQEG010007885">
    <property type="protein sequence ID" value="KAK3851456.1"/>
    <property type="molecule type" value="Genomic_DNA"/>
</dbReference>
<feature type="region of interest" description="Disordered" evidence="1">
    <location>
        <begin position="48"/>
        <end position="78"/>
    </location>
</feature>
<accession>A0AAE1EJC6</accession>
<sequence length="78" mass="8915">MEMENELRDSGRGRSEEEEDGGKEITMGYPASKSCHFVRPAEQHAIFPRVNFHHQRRHRLPGNRRTKGASSGCLAPPW</sequence>